<dbReference type="PROSITE" id="PS51379">
    <property type="entry name" value="4FE4S_FER_2"/>
    <property type="match status" value="2"/>
</dbReference>
<evidence type="ECO:0000256" key="4">
    <source>
        <dbReference type="ARBA" id="ARBA00022723"/>
    </source>
</evidence>
<dbReference type="AlphaFoldDB" id="A0A5S4ZTF1"/>
<evidence type="ECO:0000256" key="2">
    <source>
        <dbReference type="ARBA" id="ARBA00006561"/>
    </source>
</evidence>
<keyword evidence="6" id="KW-0560">Oxidoreductase</keyword>
<keyword evidence="5" id="KW-0274">FAD</keyword>
<keyword evidence="3" id="KW-0004">4Fe-4S</keyword>
<dbReference type="InterPro" id="IPR017896">
    <property type="entry name" value="4Fe4S_Fe-S-bd"/>
</dbReference>
<comment type="similarity">
    <text evidence="2">Belongs to the HdrA family.</text>
</comment>
<organism evidence="10 11">
    <name type="scientific">Desulfallas thermosapovorans DSM 6562</name>
    <dbReference type="NCBI Taxonomy" id="1121431"/>
    <lineage>
        <taxon>Bacteria</taxon>
        <taxon>Bacillati</taxon>
        <taxon>Bacillota</taxon>
        <taxon>Clostridia</taxon>
        <taxon>Eubacteriales</taxon>
        <taxon>Desulfallaceae</taxon>
        <taxon>Desulfallas</taxon>
    </lineage>
</organism>
<dbReference type="SUPFAM" id="SSF51905">
    <property type="entry name" value="FAD/NAD(P)-binding domain"/>
    <property type="match status" value="1"/>
</dbReference>
<dbReference type="EMBL" id="VNHM01000006">
    <property type="protein sequence ID" value="TYO95960.1"/>
    <property type="molecule type" value="Genomic_DNA"/>
</dbReference>
<dbReference type="PANTHER" id="PTHR43498">
    <property type="entry name" value="FERREDOXIN:COB-COM HETERODISULFIDE REDUCTASE SUBUNIT A"/>
    <property type="match status" value="1"/>
</dbReference>
<dbReference type="RefSeq" id="WP_166511377.1">
    <property type="nucleotide sequence ID" value="NZ_VNHM01000006.1"/>
</dbReference>
<comment type="caution">
    <text evidence="10">The sequence shown here is derived from an EMBL/GenBank/DDBJ whole genome shotgun (WGS) entry which is preliminary data.</text>
</comment>
<dbReference type="InterPro" id="IPR036188">
    <property type="entry name" value="FAD/NAD-bd_sf"/>
</dbReference>
<keyword evidence="7" id="KW-0408">Iron</keyword>
<comment type="cofactor">
    <cofactor evidence="1">
        <name>FAD</name>
        <dbReference type="ChEBI" id="CHEBI:57692"/>
    </cofactor>
</comment>
<keyword evidence="4" id="KW-0479">Metal-binding</keyword>
<dbReference type="GO" id="GO:0016491">
    <property type="term" value="F:oxidoreductase activity"/>
    <property type="evidence" value="ECO:0007669"/>
    <property type="project" value="UniProtKB-KW"/>
</dbReference>
<feature type="domain" description="4Fe-4S ferredoxin-type" evidence="9">
    <location>
        <begin position="143"/>
        <end position="174"/>
    </location>
</feature>
<sequence length="418" mass="45821">MANKSILVVGGGISGLTAALEAAETGQQVYIVEKKPYLGGKVTQVNQYFPKLCPPNCGLEINFQRIKKNPRINFFTMAEVESISGQEGNFDVTVKINPRFVNENCTGCNNCVDVCPAQRPNSFNYGMDKTKAIYLPHQFAFPMKYVIDMDACQGAQCGKCASACLYDAIDLNMQPKTITLNVGAIVWATGWDAYDANKLSYYGFGRYDNVITNVMMERLAAINGPTGGKILRPSDGKEIKSIAFIQCAGSRDENHLKACSSVCCLASLKQATYVREQYPEADIYIYYIDIRARGKYEDFYTKVEREANVQFIKGKAGEIKEDPSTKQLIVVAENQMEQKVEERAYDMVVLATGMAPATAVTKVPAEVAYDEDNFLISGSQPGIYAAGCVKNPLDVASAVRDATATALKAIQSTVRGQQ</sequence>
<protein>
    <submittedName>
        <fullName evidence="10">Putative adenylylsulfate reductase-associated electron transfer protein QmoA</fullName>
    </submittedName>
</protein>
<reference evidence="10 11" key="1">
    <citation type="submission" date="2019-07" db="EMBL/GenBank/DDBJ databases">
        <title>Genomic Encyclopedia of Type Strains, Phase I: the one thousand microbial genomes (KMG-I) project.</title>
        <authorList>
            <person name="Kyrpides N."/>
        </authorList>
    </citation>
    <scope>NUCLEOTIDE SEQUENCE [LARGE SCALE GENOMIC DNA]</scope>
    <source>
        <strain evidence="10 11">DSM 6562</strain>
    </source>
</reference>
<dbReference type="GO" id="GO:0051539">
    <property type="term" value="F:4 iron, 4 sulfur cluster binding"/>
    <property type="evidence" value="ECO:0007669"/>
    <property type="project" value="UniProtKB-KW"/>
</dbReference>
<evidence type="ECO:0000256" key="1">
    <source>
        <dbReference type="ARBA" id="ARBA00001974"/>
    </source>
</evidence>
<dbReference type="PROSITE" id="PS00198">
    <property type="entry name" value="4FE4S_FER_1"/>
    <property type="match status" value="1"/>
</dbReference>
<evidence type="ECO:0000256" key="5">
    <source>
        <dbReference type="ARBA" id="ARBA00022827"/>
    </source>
</evidence>
<feature type="domain" description="4Fe-4S ferredoxin-type" evidence="9">
    <location>
        <begin position="96"/>
        <end position="126"/>
    </location>
</feature>
<evidence type="ECO:0000256" key="3">
    <source>
        <dbReference type="ARBA" id="ARBA00022485"/>
    </source>
</evidence>
<evidence type="ECO:0000259" key="9">
    <source>
        <dbReference type="PROSITE" id="PS51379"/>
    </source>
</evidence>
<keyword evidence="11" id="KW-1185">Reference proteome</keyword>
<evidence type="ECO:0000256" key="8">
    <source>
        <dbReference type="ARBA" id="ARBA00023014"/>
    </source>
</evidence>
<dbReference type="InterPro" id="IPR039650">
    <property type="entry name" value="HdrA-like"/>
</dbReference>
<keyword evidence="8" id="KW-0411">Iron-sulfur</keyword>
<evidence type="ECO:0000256" key="6">
    <source>
        <dbReference type="ARBA" id="ARBA00023002"/>
    </source>
</evidence>
<evidence type="ECO:0000313" key="10">
    <source>
        <dbReference type="EMBL" id="TYO95960.1"/>
    </source>
</evidence>
<evidence type="ECO:0000313" key="11">
    <source>
        <dbReference type="Proteomes" id="UP000323166"/>
    </source>
</evidence>
<dbReference type="GO" id="GO:0046872">
    <property type="term" value="F:metal ion binding"/>
    <property type="evidence" value="ECO:0007669"/>
    <property type="project" value="UniProtKB-KW"/>
</dbReference>
<dbReference type="PANTHER" id="PTHR43498:SF1">
    <property type="entry name" value="COB--COM HETERODISULFIDE REDUCTASE IRON-SULFUR SUBUNIT A"/>
    <property type="match status" value="1"/>
</dbReference>
<dbReference type="Pfam" id="PF12838">
    <property type="entry name" value="Fer4_7"/>
    <property type="match status" value="1"/>
</dbReference>
<dbReference type="InterPro" id="IPR017900">
    <property type="entry name" value="4Fe4S_Fe_S_CS"/>
</dbReference>
<dbReference type="Proteomes" id="UP000323166">
    <property type="component" value="Unassembled WGS sequence"/>
</dbReference>
<gene>
    <name evidence="10" type="ORF">LX24_01350</name>
</gene>
<accession>A0A5S4ZTF1</accession>
<dbReference type="PRINTS" id="PR00368">
    <property type="entry name" value="FADPNR"/>
</dbReference>
<evidence type="ECO:0000256" key="7">
    <source>
        <dbReference type="ARBA" id="ARBA00023004"/>
    </source>
</evidence>
<dbReference type="Gene3D" id="3.30.70.20">
    <property type="match status" value="1"/>
</dbReference>
<dbReference type="Gene3D" id="3.50.50.60">
    <property type="entry name" value="FAD/NAD(P)-binding domain"/>
    <property type="match status" value="2"/>
</dbReference>
<keyword evidence="5" id="KW-0285">Flavoprotein</keyword>
<name>A0A5S4ZTF1_9FIRM</name>
<dbReference type="Pfam" id="PF12831">
    <property type="entry name" value="FAD_oxidored"/>
    <property type="match status" value="1"/>
</dbReference>
<proteinExistence type="inferred from homology"/>